<name>A0A9N9KCK3_9GLOM</name>
<comment type="caution">
    <text evidence="1">The sequence shown here is derived from an EMBL/GenBank/DDBJ whole genome shotgun (WGS) entry which is preliminary data.</text>
</comment>
<organism evidence="1 2">
    <name type="scientific">Dentiscutata erythropus</name>
    <dbReference type="NCBI Taxonomy" id="1348616"/>
    <lineage>
        <taxon>Eukaryota</taxon>
        <taxon>Fungi</taxon>
        <taxon>Fungi incertae sedis</taxon>
        <taxon>Mucoromycota</taxon>
        <taxon>Glomeromycotina</taxon>
        <taxon>Glomeromycetes</taxon>
        <taxon>Diversisporales</taxon>
        <taxon>Gigasporaceae</taxon>
        <taxon>Dentiscutata</taxon>
    </lineage>
</organism>
<keyword evidence="2" id="KW-1185">Reference proteome</keyword>
<feature type="non-terminal residue" evidence="1">
    <location>
        <position position="1"/>
    </location>
</feature>
<protein>
    <submittedName>
        <fullName evidence="1">298_t:CDS:1</fullName>
    </submittedName>
</protein>
<evidence type="ECO:0000313" key="1">
    <source>
        <dbReference type="EMBL" id="CAG8820804.1"/>
    </source>
</evidence>
<dbReference type="EMBL" id="CAJVPY010059813">
    <property type="protein sequence ID" value="CAG8820804.1"/>
    <property type="molecule type" value="Genomic_DNA"/>
</dbReference>
<evidence type="ECO:0000313" key="2">
    <source>
        <dbReference type="Proteomes" id="UP000789405"/>
    </source>
</evidence>
<dbReference type="AlphaFoldDB" id="A0A9N9KCK3"/>
<proteinExistence type="predicted"/>
<sequence length="57" mass="6615">RALVDELDTVIRRGNDLDTRNILHHCPVEPTCARGPEYSTMDRLTEQARVFQLDYDV</sequence>
<accession>A0A9N9KCK3</accession>
<reference evidence="1" key="1">
    <citation type="submission" date="2021-06" db="EMBL/GenBank/DDBJ databases">
        <authorList>
            <person name="Kallberg Y."/>
            <person name="Tangrot J."/>
            <person name="Rosling A."/>
        </authorList>
    </citation>
    <scope>NUCLEOTIDE SEQUENCE</scope>
    <source>
        <strain evidence="1">MA453B</strain>
    </source>
</reference>
<dbReference type="Proteomes" id="UP000789405">
    <property type="component" value="Unassembled WGS sequence"/>
</dbReference>
<feature type="non-terminal residue" evidence="1">
    <location>
        <position position="57"/>
    </location>
</feature>
<gene>
    <name evidence="1" type="ORF">DERYTH_LOCUS27018</name>
</gene>